<dbReference type="SUPFAM" id="SSF140663">
    <property type="entry name" value="TTHA0068-like"/>
    <property type="match status" value="1"/>
</dbReference>
<dbReference type="InterPro" id="IPR005500">
    <property type="entry name" value="DUF309"/>
</dbReference>
<dbReference type="OrthoDB" id="165483at2"/>
<organism evidence="1 2">
    <name type="scientific">Paenibacillus thalictri</name>
    <dbReference type="NCBI Taxonomy" id="2527873"/>
    <lineage>
        <taxon>Bacteria</taxon>
        <taxon>Bacillati</taxon>
        <taxon>Bacillota</taxon>
        <taxon>Bacilli</taxon>
        <taxon>Bacillales</taxon>
        <taxon>Paenibacillaceae</taxon>
        <taxon>Paenibacillus</taxon>
    </lineage>
</organism>
<dbReference type="Pfam" id="PF03745">
    <property type="entry name" value="DUF309"/>
    <property type="match status" value="1"/>
</dbReference>
<comment type="caution">
    <text evidence="1">The sequence shown here is derived from an EMBL/GenBank/DDBJ whole genome shotgun (WGS) entry which is preliminary data.</text>
</comment>
<dbReference type="EMBL" id="SIRE01000005">
    <property type="protein sequence ID" value="TBL80175.1"/>
    <property type="molecule type" value="Genomic_DNA"/>
</dbReference>
<dbReference type="RefSeq" id="WP_131012590.1">
    <property type="nucleotide sequence ID" value="NZ_SIRE01000005.1"/>
</dbReference>
<proteinExistence type="predicted"/>
<dbReference type="PANTHER" id="PTHR34796:SF1">
    <property type="entry name" value="EXPRESSED PROTEIN"/>
    <property type="match status" value="1"/>
</dbReference>
<keyword evidence="2" id="KW-1185">Reference proteome</keyword>
<accession>A0A4Q9DUZ1</accession>
<protein>
    <submittedName>
        <fullName evidence="1">DUF309 domain-containing protein</fullName>
    </submittedName>
</protein>
<sequence>MSKYPQAYVEYLVFFHAHRDYFECHEVMEEYWKNHPEDPLSRAYVGLIQTAVAMYHQRRGNFKGAVKMLDSARELLTKDRLERLGIDADAFTTILEQRSKQLHSKEPAPFTDLDIPLADDELYRECLEQCGKQQLIWSAPSNGDNESLIHKHTLRDRSDVIEARARELYLRQKRG</sequence>
<dbReference type="Gene3D" id="1.10.3450.10">
    <property type="entry name" value="TTHA0068-like"/>
    <property type="match status" value="1"/>
</dbReference>
<evidence type="ECO:0000313" key="2">
    <source>
        <dbReference type="Proteomes" id="UP000293142"/>
    </source>
</evidence>
<gene>
    <name evidence="1" type="ORF">EYB31_07070</name>
</gene>
<dbReference type="AlphaFoldDB" id="A0A4Q9DUZ1"/>
<evidence type="ECO:0000313" key="1">
    <source>
        <dbReference type="EMBL" id="TBL80175.1"/>
    </source>
</evidence>
<dbReference type="InterPro" id="IPR023203">
    <property type="entry name" value="TTHA0068_sf"/>
</dbReference>
<dbReference type="PANTHER" id="PTHR34796">
    <property type="entry name" value="EXPRESSED PROTEIN"/>
    <property type="match status" value="1"/>
</dbReference>
<reference evidence="1 2" key="1">
    <citation type="submission" date="2019-02" db="EMBL/GenBank/DDBJ databases">
        <title>Paenibacillus sp. nov., isolated from surface-sterilized tissue of Thalictrum simplex L.</title>
        <authorList>
            <person name="Tuo L."/>
        </authorList>
    </citation>
    <scope>NUCLEOTIDE SEQUENCE [LARGE SCALE GENOMIC DNA]</scope>
    <source>
        <strain evidence="1 2">N2SHLJ1</strain>
    </source>
</reference>
<name>A0A4Q9DUZ1_9BACL</name>
<dbReference type="Proteomes" id="UP000293142">
    <property type="component" value="Unassembled WGS sequence"/>
</dbReference>